<dbReference type="Pfam" id="PF00440">
    <property type="entry name" value="TetR_N"/>
    <property type="match status" value="1"/>
</dbReference>
<dbReference type="InterPro" id="IPR001647">
    <property type="entry name" value="HTH_TetR"/>
</dbReference>
<feature type="domain" description="HTH tetR-type" evidence="5">
    <location>
        <begin position="6"/>
        <end position="66"/>
    </location>
</feature>
<dbReference type="SUPFAM" id="SSF46689">
    <property type="entry name" value="Homeodomain-like"/>
    <property type="match status" value="1"/>
</dbReference>
<accession>A0ABS5DB23</accession>
<dbReference type="PROSITE" id="PS01081">
    <property type="entry name" value="HTH_TETR_1"/>
    <property type="match status" value="1"/>
</dbReference>
<feature type="DNA-binding region" description="H-T-H motif" evidence="4">
    <location>
        <begin position="29"/>
        <end position="48"/>
    </location>
</feature>
<dbReference type="PANTHER" id="PTHR30055">
    <property type="entry name" value="HTH-TYPE TRANSCRIPTIONAL REGULATOR RUTR"/>
    <property type="match status" value="1"/>
</dbReference>
<dbReference type="PANTHER" id="PTHR30055:SF238">
    <property type="entry name" value="MYCOFACTOCIN BIOSYNTHESIS TRANSCRIPTIONAL REGULATOR MFTR-RELATED"/>
    <property type="match status" value="1"/>
</dbReference>
<evidence type="ECO:0000313" key="7">
    <source>
        <dbReference type="Proteomes" id="UP000674084"/>
    </source>
</evidence>
<dbReference type="PROSITE" id="PS50977">
    <property type="entry name" value="HTH_TETR_2"/>
    <property type="match status" value="1"/>
</dbReference>
<dbReference type="PRINTS" id="PR00455">
    <property type="entry name" value="HTHTETR"/>
</dbReference>
<comment type="caution">
    <text evidence="6">The sequence shown here is derived from an EMBL/GenBank/DDBJ whole genome shotgun (WGS) entry which is preliminary data.</text>
</comment>
<evidence type="ECO:0000256" key="4">
    <source>
        <dbReference type="PROSITE-ProRule" id="PRU00335"/>
    </source>
</evidence>
<proteinExistence type="predicted"/>
<sequence length="195" mass="22022">MSRWQPHARERLERAALELFEEQGFTPTTVPQIAARAGLTTRTFFRHFADKREALFGNAEASSEQVERHLMEAPATLSAAALILHGLEHTTRNHFEGRKDDLRRRSAIIQSDSGLLERNLQKRAAVRDTFARELTRRGHDTTTATLHAEVGVLALFTAIEHWLGEDDDRTLYAFVLESLESLREVVSSYSPDPGS</sequence>
<evidence type="ECO:0000256" key="1">
    <source>
        <dbReference type="ARBA" id="ARBA00023015"/>
    </source>
</evidence>
<dbReference type="InterPro" id="IPR050109">
    <property type="entry name" value="HTH-type_TetR-like_transc_reg"/>
</dbReference>
<dbReference type="InterPro" id="IPR023772">
    <property type="entry name" value="DNA-bd_HTH_TetR-type_CS"/>
</dbReference>
<dbReference type="Proteomes" id="UP000674084">
    <property type="component" value="Unassembled WGS sequence"/>
</dbReference>
<keyword evidence="2 4" id="KW-0238">DNA-binding</keyword>
<evidence type="ECO:0000259" key="5">
    <source>
        <dbReference type="PROSITE" id="PS50977"/>
    </source>
</evidence>
<keyword evidence="3" id="KW-0804">Transcription</keyword>
<dbReference type="RefSeq" id="WP_210968911.1">
    <property type="nucleotide sequence ID" value="NZ_JAGPXE010000002.1"/>
</dbReference>
<dbReference type="EMBL" id="JAGPXE010000002">
    <property type="protein sequence ID" value="MBQ0923462.1"/>
    <property type="molecule type" value="Genomic_DNA"/>
</dbReference>
<gene>
    <name evidence="6" type="ORF">KBO27_05880</name>
</gene>
<reference evidence="6 7" key="1">
    <citation type="submission" date="2021-04" db="EMBL/GenBank/DDBJ databases">
        <title>Whole-genome sequencing of Saccharopolyspora endophytica KCTC 19397.</title>
        <authorList>
            <person name="Ay H."/>
            <person name="Saygin H."/>
            <person name="Sahin N."/>
        </authorList>
    </citation>
    <scope>NUCLEOTIDE SEQUENCE [LARGE SCALE GENOMIC DNA]</scope>
    <source>
        <strain evidence="6 7">KCTC 19397</strain>
    </source>
</reference>
<organism evidence="6 7">
    <name type="scientific">Saccharopolyspora endophytica</name>
    <dbReference type="NCBI Taxonomy" id="543886"/>
    <lineage>
        <taxon>Bacteria</taxon>
        <taxon>Bacillati</taxon>
        <taxon>Actinomycetota</taxon>
        <taxon>Actinomycetes</taxon>
        <taxon>Pseudonocardiales</taxon>
        <taxon>Pseudonocardiaceae</taxon>
        <taxon>Saccharopolyspora</taxon>
    </lineage>
</organism>
<evidence type="ECO:0000256" key="3">
    <source>
        <dbReference type="ARBA" id="ARBA00023163"/>
    </source>
</evidence>
<evidence type="ECO:0000256" key="2">
    <source>
        <dbReference type="ARBA" id="ARBA00023125"/>
    </source>
</evidence>
<evidence type="ECO:0000313" key="6">
    <source>
        <dbReference type="EMBL" id="MBQ0923462.1"/>
    </source>
</evidence>
<keyword evidence="1" id="KW-0805">Transcription regulation</keyword>
<dbReference type="Gene3D" id="1.10.357.10">
    <property type="entry name" value="Tetracycline Repressor, domain 2"/>
    <property type="match status" value="1"/>
</dbReference>
<protein>
    <submittedName>
        <fullName evidence="6">TetR family transcriptional regulator</fullName>
    </submittedName>
</protein>
<dbReference type="InterPro" id="IPR009057">
    <property type="entry name" value="Homeodomain-like_sf"/>
</dbReference>
<name>A0ABS5DB23_9PSEU</name>
<keyword evidence="7" id="KW-1185">Reference proteome</keyword>